<reference evidence="3 4" key="1">
    <citation type="submission" date="2020-08" db="EMBL/GenBank/DDBJ databases">
        <authorList>
            <person name="Koutsovoulos G."/>
            <person name="Danchin GJ E."/>
        </authorList>
    </citation>
    <scope>NUCLEOTIDE SEQUENCE [LARGE SCALE GENOMIC DNA]</scope>
</reference>
<dbReference type="EMBL" id="CAJEWN010000403">
    <property type="protein sequence ID" value="CAD2181559.1"/>
    <property type="molecule type" value="Genomic_DNA"/>
</dbReference>
<evidence type="ECO:0000256" key="1">
    <source>
        <dbReference type="SAM" id="MobiDB-lite"/>
    </source>
</evidence>
<keyword evidence="2" id="KW-0732">Signal</keyword>
<evidence type="ECO:0000256" key="2">
    <source>
        <dbReference type="SAM" id="SignalP"/>
    </source>
</evidence>
<evidence type="ECO:0000313" key="4">
    <source>
        <dbReference type="Proteomes" id="UP000580250"/>
    </source>
</evidence>
<organism evidence="3 4">
    <name type="scientific">Meloidogyne enterolobii</name>
    <name type="common">Root-knot nematode worm</name>
    <name type="synonym">Meloidogyne mayaguensis</name>
    <dbReference type="NCBI Taxonomy" id="390850"/>
    <lineage>
        <taxon>Eukaryota</taxon>
        <taxon>Metazoa</taxon>
        <taxon>Ecdysozoa</taxon>
        <taxon>Nematoda</taxon>
        <taxon>Chromadorea</taxon>
        <taxon>Rhabditida</taxon>
        <taxon>Tylenchina</taxon>
        <taxon>Tylenchomorpha</taxon>
        <taxon>Tylenchoidea</taxon>
        <taxon>Meloidogynidae</taxon>
        <taxon>Meloidogyninae</taxon>
        <taxon>Meloidogyne</taxon>
    </lineage>
</organism>
<protein>
    <submittedName>
        <fullName evidence="3">Uncharacterized protein</fullName>
    </submittedName>
</protein>
<feature type="region of interest" description="Disordered" evidence="1">
    <location>
        <begin position="57"/>
        <end position="82"/>
    </location>
</feature>
<dbReference type="AlphaFoldDB" id="A0A6V7W3C7"/>
<proteinExistence type="predicted"/>
<feature type="compositionally biased region" description="Polar residues" evidence="1">
    <location>
        <begin position="57"/>
        <end position="77"/>
    </location>
</feature>
<feature type="signal peptide" evidence="2">
    <location>
        <begin position="1"/>
        <end position="18"/>
    </location>
</feature>
<feature type="chain" id="PRO_5027743232" evidence="2">
    <location>
        <begin position="19"/>
        <end position="98"/>
    </location>
</feature>
<sequence>MKFLFLLLFLIYIQIENSKETILYRSNSKKANLEESKLKGTTQKGSTFSFKLLCNAGSSSNSSTDNIPKSNNLPKQNKISEERKVEIQKMLAEQKRHS</sequence>
<evidence type="ECO:0000313" key="3">
    <source>
        <dbReference type="EMBL" id="CAD2181559.1"/>
    </source>
</evidence>
<comment type="caution">
    <text evidence="3">The sequence shown here is derived from an EMBL/GenBank/DDBJ whole genome shotgun (WGS) entry which is preliminary data.</text>
</comment>
<name>A0A6V7W3C7_MELEN</name>
<gene>
    <name evidence="3" type="ORF">MENT_LOCUS33710</name>
</gene>
<dbReference type="Proteomes" id="UP000580250">
    <property type="component" value="Unassembled WGS sequence"/>
</dbReference>
<accession>A0A6V7W3C7</accession>